<organism evidence="4 5">
    <name type="scientific">Friedmanniomyces endolithicus</name>
    <dbReference type="NCBI Taxonomy" id="329885"/>
    <lineage>
        <taxon>Eukaryota</taxon>
        <taxon>Fungi</taxon>
        <taxon>Dikarya</taxon>
        <taxon>Ascomycota</taxon>
        <taxon>Pezizomycotina</taxon>
        <taxon>Dothideomycetes</taxon>
        <taxon>Dothideomycetidae</taxon>
        <taxon>Mycosphaerellales</taxon>
        <taxon>Teratosphaeriaceae</taxon>
        <taxon>Friedmanniomyces</taxon>
    </lineage>
</organism>
<sequence>MSGVEVVLGLVLGGIPLCISAMEHYADFKKVTGTFIDIRRQHGKDLRCVKLCELQFRLHLKQLLLPLLNDGIVDKPEYAELLLAPGGDGWKEKHVGEALEKRLDEGHQYYVETLKGMVATVAQLCKETHVNDQRFQDQLEHKARVCKTSTRLTAKHLADVPANDVFHNAMFQGKRIKYAFTGTSRDALFDELEAQISTLRDILSDTDQVSALSQVEAKAPLQKVSKALLQFWMYPAAEKTPLVAGATSGPDAGTTLADTLKPNFRPRLTRVQRYGIALTLASSHLQLHSTPWLHEQWTAENVHFPLTDDNGALTLHGEPYVLTQFEAANNKPPTGQSDQSFSTLGIVLLELCFGTRFEDHHLWQNPAYAPLRSDPNMRQVIACQWLKDVEGAAGDDYASAVNWTLRQAPLVVQGNKWREEFALNVTLTLLARNFKSRADSDTSPSRKTRVHYYCDPTSTRAPTYAPLTTMDQDPSTRKANKRPRKQFSEGNLLPSTLEWKDIRAWYSFHFGAKSPWGQV</sequence>
<evidence type="ECO:0000256" key="1">
    <source>
        <dbReference type="SAM" id="MobiDB-lite"/>
    </source>
</evidence>
<keyword evidence="2" id="KW-0732">Signal</keyword>
<feature type="domain" description="DUF7580" evidence="3">
    <location>
        <begin position="253"/>
        <end position="406"/>
    </location>
</feature>
<evidence type="ECO:0000256" key="2">
    <source>
        <dbReference type="SAM" id="SignalP"/>
    </source>
</evidence>
<evidence type="ECO:0000259" key="3">
    <source>
        <dbReference type="Pfam" id="PF24476"/>
    </source>
</evidence>
<evidence type="ECO:0000313" key="5">
    <source>
        <dbReference type="Proteomes" id="UP000310066"/>
    </source>
</evidence>
<comment type="caution">
    <text evidence="4">The sequence shown here is derived from an EMBL/GenBank/DDBJ whole genome shotgun (WGS) entry which is preliminary data.</text>
</comment>
<accession>A0A4V5N797</accession>
<feature type="signal peptide" evidence="2">
    <location>
        <begin position="1"/>
        <end position="21"/>
    </location>
</feature>
<dbReference type="PANTHER" id="PTHR35186">
    <property type="entry name" value="ANK_REP_REGION DOMAIN-CONTAINING PROTEIN"/>
    <property type="match status" value="1"/>
</dbReference>
<reference evidence="4 5" key="1">
    <citation type="submission" date="2017-03" db="EMBL/GenBank/DDBJ databases">
        <title>Genomes of endolithic fungi from Antarctica.</title>
        <authorList>
            <person name="Coleine C."/>
            <person name="Masonjones S."/>
            <person name="Stajich J.E."/>
        </authorList>
    </citation>
    <scope>NUCLEOTIDE SEQUENCE [LARGE SCALE GENOMIC DNA]</scope>
    <source>
        <strain evidence="4 5">CCFEE 5311</strain>
    </source>
</reference>
<dbReference type="EMBL" id="NAJP01000043">
    <property type="protein sequence ID" value="TKA38779.1"/>
    <property type="molecule type" value="Genomic_DNA"/>
</dbReference>
<proteinExistence type="predicted"/>
<dbReference type="Proteomes" id="UP000310066">
    <property type="component" value="Unassembled WGS sequence"/>
</dbReference>
<dbReference type="PANTHER" id="PTHR35186:SF4">
    <property type="entry name" value="PRION-INHIBITION AND PROPAGATION HELO DOMAIN-CONTAINING PROTEIN"/>
    <property type="match status" value="1"/>
</dbReference>
<dbReference type="InterPro" id="IPR056002">
    <property type="entry name" value="DUF7580"/>
</dbReference>
<feature type="region of interest" description="Disordered" evidence="1">
    <location>
        <begin position="463"/>
        <end position="487"/>
    </location>
</feature>
<protein>
    <recommendedName>
        <fullName evidence="3">DUF7580 domain-containing protein</fullName>
    </recommendedName>
</protein>
<dbReference type="OrthoDB" id="3565018at2759"/>
<feature type="chain" id="PRO_5020184266" description="DUF7580 domain-containing protein" evidence="2">
    <location>
        <begin position="22"/>
        <end position="519"/>
    </location>
</feature>
<evidence type="ECO:0000313" key="4">
    <source>
        <dbReference type="EMBL" id="TKA38779.1"/>
    </source>
</evidence>
<name>A0A4V5N797_9PEZI</name>
<dbReference type="Pfam" id="PF24476">
    <property type="entry name" value="DUF7580"/>
    <property type="match status" value="1"/>
</dbReference>
<dbReference type="AlphaFoldDB" id="A0A4V5N797"/>
<gene>
    <name evidence="4" type="ORF">B0A54_08743</name>
</gene>